<evidence type="ECO:0000256" key="3">
    <source>
        <dbReference type="ARBA" id="ARBA00022563"/>
    </source>
</evidence>
<feature type="binding site" evidence="12">
    <location>
        <begin position="165"/>
        <end position="167"/>
    </location>
    <ligand>
        <name>NADP(+)</name>
        <dbReference type="ChEBI" id="CHEBI:58349"/>
    </ligand>
</feature>
<comment type="similarity">
    <text evidence="12">Belongs to the tetrahydrofolate dehydrogenase/cyclohydrolase family.</text>
</comment>
<keyword evidence="9 12" id="KW-0368">Histidine biosynthesis</keyword>
<dbReference type="FunFam" id="3.40.50.10860:FF:000005">
    <property type="entry name" value="C-1-tetrahydrofolate synthase, cytoplasmic, putative"/>
    <property type="match status" value="1"/>
</dbReference>
<dbReference type="InterPro" id="IPR020867">
    <property type="entry name" value="THF_DH/CycHdrlase_CS"/>
</dbReference>
<comment type="function">
    <text evidence="12">Catalyzes the oxidation of 5,10-methylenetetrahydrofolate to 5,10-methenyltetrahydrofolate and then the hydrolysis of 5,10-methenyltetrahydrofolate to 10-formyltetrahydrofolate.</text>
</comment>
<dbReference type="EMBL" id="JACRSP010000001">
    <property type="protein sequence ID" value="MBC8535202.1"/>
    <property type="molecule type" value="Genomic_DNA"/>
</dbReference>
<dbReference type="Gene3D" id="3.40.50.10860">
    <property type="entry name" value="Leucine Dehydrogenase, chain A, domain 1"/>
    <property type="match status" value="1"/>
</dbReference>
<evidence type="ECO:0000256" key="10">
    <source>
        <dbReference type="ARBA" id="ARBA00023167"/>
    </source>
</evidence>
<evidence type="ECO:0000256" key="5">
    <source>
        <dbReference type="ARBA" id="ARBA00022755"/>
    </source>
</evidence>
<sequence length="289" mass="30908">MPAKIIDGKSIAQQVRDSVAVQARELAERGVTPHLAVVIAGDDQASQVYVRSQARACAAVGIRSTVLQLSADITEEELLDEIEQLNTDNRVHGILIQRPLPPQINPERAIEAVSPRKDVDASHPQNVGRIMIGSYDFLPCTPASVMELLRRENVEICGRDCVVIGRSNIVGKPVGMLLMHENGTVTLCHSRTRNLPEVTRRADILVSAVGEAGFVTADMVKPGAVVIDVGMNRNAEGKLCGDVDFGPVSEIASLITPVPGGVGPMTITMLLENTIKAAKLAVKNTQECG</sequence>
<comment type="pathway">
    <text evidence="1 12">One-carbon metabolism; tetrahydrofolate interconversion.</text>
</comment>
<comment type="caution">
    <text evidence="15">The sequence shown here is derived from an EMBL/GenBank/DDBJ whole genome shotgun (WGS) entry which is preliminary data.</text>
</comment>
<feature type="domain" description="Tetrahydrofolate dehydrogenase/cyclohydrolase catalytic" evidence="13">
    <location>
        <begin position="6"/>
        <end position="120"/>
    </location>
</feature>
<evidence type="ECO:0000256" key="4">
    <source>
        <dbReference type="ARBA" id="ARBA00022605"/>
    </source>
</evidence>
<dbReference type="PANTHER" id="PTHR48099">
    <property type="entry name" value="C-1-TETRAHYDROFOLATE SYNTHASE, CYTOPLASMIC-RELATED"/>
    <property type="match status" value="1"/>
</dbReference>
<evidence type="ECO:0000313" key="16">
    <source>
        <dbReference type="Proteomes" id="UP000620366"/>
    </source>
</evidence>
<evidence type="ECO:0000256" key="2">
    <source>
        <dbReference type="ARBA" id="ARBA00011738"/>
    </source>
</evidence>
<evidence type="ECO:0000259" key="14">
    <source>
        <dbReference type="Pfam" id="PF02882"/>
    </source>
</evidence>
<dbReference type="PANTHER" id="PTHR48099:SF5">
    <property type="entry name" value="C-1-TETRAHYDROFOLATE SYNTHASE, CYTOPLASMIC"/>
    <property type="match status" value="1"/>
</dbReference>
<dbReference type="GO" id="GO:0009086">
    <property type="term" value="P:methionine biosynthetic process"/>
    <property type="evidence" value="ECO:0007669"/>
    <property type="project" value="UniProtKB-KW"/>
</dbReference>
<keyword evidence="16" id="KW-1185">Reference proteome</keyword>
<proteinExistence type="inferred from homology"/>
<dbReference type="GO" id="GO:0005829">
    <property type="term" value="C:cytosol"/>
    <property type="evidence" value="ECO:0007669"/>
    <property type="project" value="TreeGrafter"/>
</dbReference>
<protein>
    <recommendedName>
        <fullName evidence="12">Bifunctional protein FolD</fullName>
    </recommendedName>
    <domain>
        <recommendedName>
            <fullName evidence="12">Methylenetetrahydrofolate dehydrogenase</fullName>
            <ecNumber evidence="12">1.5.1.5</ecNumber>
        </recommendedName>
    </domain>
    <domain>
        <recommendedName>
            <fullName evidence="12">Methenyltetrahydrofolate cyclohydrolase</fullName>
            <ecNumber evidence="12">3.5.4.9</ecNumber>
        </recommendedName>
    </domain>
</protein>
<dbReference type="SUPFAM" id="SSF53223">
    <property type="entry name" value="Aminoacid dehydrogenase-like, N-terminal domain"/>
    <property type="match status" value="1"/>
</dbReference>
<evidence type="ECO:0000313" key="15">
    <source>
        <dbReference type="EMBL" id="MBC8535202.1"/>
    </source>
</evidence>
<keyword evidence="3 12" id="KW-0554">One-carbon metabolism</keyword>
<dbReference type="Proteomes" id="UP000620366">
    <property type="component" value="Unassembled WGS sequence"/>
</dbReference>
<keyword evidence="8 12" id="KW-0560">Oxidoreductase</keyword>
<dbReference type="EC" id="1.5.1.5" evidence="12"/>
<evidence type="ECO:0000256" key="12">
    <source>
        <dbReference type="HAMAP-Rule" id="MF_01576"/>
    </source>
</evidence>
<keyword evidence="5 12" id="KW-0658">Purine biosynthesis</keyword>
<evidence type="ECO:0000256" key="9">
    <source>
        <dbReference type="ARBA" id="ARBA00023102"/>
    </source>
</evidence>
<dbReference type="PRINTS" id="PR00085">
    <property type="entry name" value="THFDHDRGNASE"/>
</dbReference>
<dbReference type="SUPFAM" id="SSF51735">
    <property type="entry name" value="NAD(P)-binding Rossmann-fold domains"/>
    <property type="match status" value="1"/>
</dbReference>
<gene>
    <name evidence="12" type="primary">folD</name>
    <name evidence="15" type="ORF">H8695_00625</name>
</gene>
<keyword evidence="11 12" id="KW-0511">Multifunctional enzyme</keyword>
<dbReference type="Gene3D" id="3.40.50.720">
    <property type="entry name" value="NAD(P)-binding Rossmann-like Domain"/>
    <property type="match status" value="1"/>
</dbReference>
<dbReference type="InterPro" id="IPR020630">
    <property type="entry name" value="THF_DH/CycHdrlase_cat_dom"/>
</dbReference>
<dbReference type="FunFam" id="3.40.50.720:FF:000094">
    <property type="entry name" value="Bifunctional protein FolD"/>
    <property type="match status" value="1"/>
</dbReference>
<dbReference type="GO" id="GO:0000105">
    <property type="term" value="P:L-histidine biosynthetic process"/>
    <property type="evidence" value="ECO:0007669"/>
    <property type="project" value="UniProtKB-KW"/>
</dbReference>
<dbReference type="GO" id="GO:0006164">
    <property type="term" value="P:purine nucleotide biosynthetic process"/>
    <property type="evidence" value="ECO:0007669"/>
    <property type="project" value="UniProtKB-KW"/>
</dbReference>
<dbReference type="EC" id="3.5.4.9" evidence="12"/>
<dbReference type="Pfam" id="PF02882">
    <property type="entry name" value="THF_DHG_CYH_C"/>
    <property type="match status" value="1"/>
</dbReference>
<keyword evidence="10 12" id="KW-0486">Methionine biosynthesis</keyword>
<comment type="catalytic activity">
    <reaction evidence="12">
        <text>(6R)-5,10-methenyltetrahydrofolate + H2O = (6R)-10-formyltetrahydrofolate + H(+)</text>
        <dbReference type="Rhea" id="RHEA:23700"/>
        <dbReference type="ChEBI" id="CHEBI:15377"/>
        <dbReference type="ChEBI" id="CHEBI:15378"/>
        <dbReference type="ChEBI" id="CHEBI:57455"/>
        <dbReference type="ChEBI" id="CHEBI:195366"/>
        <dbReference type="EC" id="3.5.4.9"/>
    </reaction>
</comment>
<dbReference type="GO" id="GO:0004488">
    <property type="term" value="F:methylenetetrahydrofolate dehydrogenase (NADP+) activity"/>
    <property type="evidence" value="ECO:0007669"/>
    <property type="project" value="UniProtKB-UniRule"/>
</dbReference>
<evidence type="ECO:0000256" key="1">
    <source>
        <dbReference type="ARBA" id="ARBA00004777"/>
    </source>
</evidence>
<keyword evidence="6 12" id="KW-0378">Hydrolase</keyword>
<dbReference type="InterPro" id="IPR036291">
    <property type="entry name" value="NAD(P)-bd_dom_sf"/>
</dbReference>
<keyword evidence="4 12" id="KW-0028">Amino-acid biosynthesis</keyword>
<comment type="catalytic activity">
    <reaction evidence="12">
        <text>(6R)-5,10-methylene-5,6,7,8-tetrahydrofolate + NADP(+) = (6R)-5,10-methenyltetrahydrofolate + NADPH</text>
        <dbReference type="Rhea" id="RHEA:22812"/>
        <dbReference type="ChEBI" id="CHEBI:15636"/>
        <dbReference type="ChEBI" id="CHEBI:57455"/>
        <dbReference type="ChEBI" id="CHEBI:57783"/>
        <dbReference type="ChEBI" id="CHEBI:58349"/>
        <dbReference type="EC" id="1.5.1.5"/>
    </reaction>
</comment>
<accession>A0A926HPE7</accession>
<dbReference type="RefSeq" id="WP_249298838.1">
    <property type="nucleotide sequence ID" value="NZ_JACRSP010000001.1"/>
</dbReference>
<dbReference type="PROSITE" id="PS00767">
    <property type="entry name" value="THF_DHG_CYH_2"/>
    <property type="match status" value="1"/>
</dbReference>
<keyword evidence="7 12" id="KW-0521">NADP</keyword>
<organism evidence="15 16">
    <name type="scientific">Feifania hominis</name>
    <dbReference type="NCBI Taxonomy" id="2763660"/>
    <lineage>
        <taxon>Bacteria</taxon>
        <taxon>Bacillati</taxon>
        <taxon>Bacillota</taxon>
        <taxon>Clostridia</taxon>
        <taxon>Eubacteriales</taxon>
        <taxon>Feifaniaceae</taxon>
        <taxon>Feifania</taxon>
    </lineage>
</organism>
<evidence type="ECO:0000259" key="13">
    <source>
        <dbReference type="Pfam" id="PF00763"/>
    </source>
</evidence>
<name>A0A926HPE7_9FIRM</name>
<dbReference type="GO" id="GO:0004477">
    <property type="term" value="F:methenyltetrahydrofolate cyclohydrolase activity"/>
    <property type="evidence" value="ECO:0007669"/>
    <property type="project" value="UniProtKB-UniRule"/>
</dbReference>
<dbReference type="InterPro" id="IPR046346">
    <property type="entry name" value="Aminoacid_DH-like_N_sf"/>
</dbReference>
<feature type="domain" description="Tetrahydrofolate dehydrogenase/cyclohydrolase NAD(P)-binding" evidence="14">
    <location>
        <begin position="139"/>
        <end position="280"/>
    </location>
</feature>
<evidence type="ECO:0000256" key="11">
    <source>
        <dbReference type="ARBA" id="ARBA00023268"/>
    </source>
</evidence>
<evidence type="ECO:0000256" key="7">
    <source>
        <dbReference type="ARBA" id="ARBA00022857"/>
    </source>
</evidence>
<evidence type="ECO:0000256" key="8">
    <source>
        <dbReference type="ARBA" id="ARBA00023002"/>
    </source>
</evidence>
<comment type="caution">
    <text evidence="12">Lacks conserved residue(s) required for the propagation of feature annotation.</text>
</comment>
<evidence type="ECO:0000256" key="6">
    <source>
        <dbReference type="ARBA" id="ARBA00022801"/>
    </source>
</evidence>
<dbReference type="InterPro" id="IPR000672">
    <property type="entry name" value="THF_DH/CycHdrlase"/>
</dbReference>
<dbReference type="GO" id="GO:0035999">
    <property type="term" value="P:tetrahydrofolate interconversion"/>
    <property type="evidence" value="ECO:0007669"/>
    <property type="project" value="UniProtKB-UniRule"/>
</dbReference>
<reference evidence="15" key="1">
    <citation type="submission" date="2020-08" db="EMBL/GenBank/DDBJ databases">
        <title>Genome public.</title>
        <authorList>
            <person name="Liu C."/>
            <person name="Sun Q."/>
        </authorList>
    </citation>
    <scope>NUCLEOTIDE SEQUENCE</scope>
    <source>
        <strain evidence="15">BX7</strain>
    </source>
</reference>
<dbReference type="InterPro" id="IPR020631">
    <property type="entry name" value="THF_DH/CycHdrlase_NAD-bd_dom"/>
</dbReference>
<dbReference type="CDD" id="cd01080">
    <property type="entry name" value="NAD_bind_m-THF_DH_Cyclohyd"/>
    <property type="match status" value="1"/>
</dbReference>
<comment type="subunit">
    <text evidence="2 12">Homodimer.</text>
</comment>
<dbReference type="Pfam" id="PF00763">
    <property type="entry name" value="THF_DHG_CYH"/>
    <property type="match status" value="1"/>
</dbReference>
<dbReference type="AlphaFoldDB" id="A0A926HPE7"/>
<dbReference type="HAMAP" id="MF_01576">
    <property type="entry name" value="THF_DHG_CYH"/>
    <property type="match status" value="1"/>
</dbReference>